<keyword evidence="1" id="KW-0812">Transmembrane</keyword>
<proteinExistence type="predicted"/>
<sequence length="172" mass="20391">MQHENNVYDLTIMWYYLWAHISYHLVRWFPRNNRRKIFAVLMFLSKCLLAPQLYVLAHKHTSRWCAQPLFELLIVSLVFTFILIGFTFLFILMIPVPRELKVAFHIFGLICFVEGLVLIGYVSKAEPCVIFFVLMLPFWIINKAKRDSVLDVRNRSGLCYEPVKCCSCLWHI</sequence>
<feature type="transmembrane region" description="Helical" evidence="1">
    <location>
        <begin position="12"/>
        <end position="30"/>
    </location>
</feature>
<feature type="transmembrane region" description="Helical" evidence="1">
    <location>
        <begin position="129"/>
        <end position="145"/>
    </location>
</feature>
<dbReference type="EMBL" id="JARBDR010000141">
    <property type="protein sequence ID" value="KAJ8320247.1"/>
    <property type="molecule type" value="Genomic_DNA"/>
</dbReference>
<gene>
    <name evidence="2" type="ORF">KUTeg_001834</name>
</gene>
<organism evidence="2 3">
    <name type="scientific">Tegillarca granosa</name>
    <name type="common">Malaysian cockle</name>
    <name type="synonym">Anadara granosa</name>
    <dbReference type="NCBI Taxonomy" id="220873"/>
    <lineage>
        <taxon>Eukaryota</taxon>
        <taxon>Metazoa</taxon>
        <taxon>Spiralia</taxon>
        <taxon>Lophotrochozoa</taxon>
        <taxon>Mollusca</taxon>
        <taxon>Bivalvia</taxon>
        <taxon>Autobranchia</taxon>
        <taxon>Pteriomorphia</taxon>
        <taxon>Arcoida</taxon>
        <taxon>Arcoidea</taxon>
        <taxon>Arcidae</taxon>
        <taxon>Tegillarca</taxon>
    </lineage>
</organism>
<keyword evidence="1" id="KW-0472">Membrane</keyword>
<feature type="transmembrane region" description="Helical" evidence="1">
    <location>
        <begin position="37"/>
        <end position="57"/>
    </location>
</feature>
<keyword evidence="1" id="KW-1133">Transmembrane helix</keyword>
<keyword evidence="3" id="KW-1185">Reference proteome</keyword>
<evidence type="ECO:0000313" key="2">
    <source>
        <dbReference type="EMBL" id="KAJ8320247.1"/>
    </source>
</evidence>
<protein>
    <submittedName>
        <fullName evidence="2">Uncharacterized protein</fullName>
    </submittedName>
</protein>
<reference evidence="2 3" key="1">
    <citation type="submission" date="2022-12" db="EMBL/GenBank/DDBJ databases">
        <title>Chromosome-level genome of Tegillarca granosa.</title>
        <authorList>
            <person name="Kim J."/>
        </authorList>
    </citation>
    <scope>NUCLEOTIDE SEQUENCE [LARGE SCALE GENOMIC DNA]</scope>
    <source>
        <strain evidence="2">Teg-2019</strain>
        <tissue evidence="2">Adductor muscle</tissue>
    </source>
</reference>
<feature type="transmembrane region" description="Helical" evidence="1">
    <location>
        <begin position="69"/>
        <end position="92"/>
    </location>
</feature>
<name>A0ABQ9FW85_TEGGR</name>
<evidence type="ECO:0000313" key="3">
    <source>
        <dbReference type="Proteomes" id="UP001217089"/>
    </source>
</evidence>
<comment type="caution">
    <text evidence="2">The sequence shown here is derived from an EMBL/GenBank/DDBJ whole genome shotgun (WGS) entry which is preliminary data.</text>
</comment>
<evidence type="ECO:0000256" key="1">
    <source>
        <dbReference type="SAM" id="Phobius"/>
    </source>
</evidence>
<dbReference type="Proteomes" id="UP001217089">
    <property type="component" value="Unassembled WGS sequence"/>
</dbReference>
<accession>A0ABQ9FW85</accession>
<feature type="transmembrane region" description="Helical" evidence="1">
    <location>
        <begin position="104"/>
        <end position="123"/>
    </location>
</feature>